<evidence type="ECO:0000313" key="2">
    <source>
        <dbReference type="EMBL" id="GBP00056.1"/>
    </source>
</evidence>
<sequence>MNANEFRLKSTTARRLDGDTGGAAPAPSRKTSSFKFQNAQTKNLVGWDRDRDGHASSVDIEHGRIHSISTRVETRAKATDGTGDARAASAFEIYRGAIFRLPYDTRKEMSYYCRARLIRYNDPCNVAERRRHRHDILKMARTTGRIGAERNGMRVCCVGSFTLASRGRLRTFRESVRPSTLSMKVTSVTDLELICNVV</sequence>
<proteinExistence type="predicted"/>
<protein>
    <submittedName>
        <fullName evidence="2">Uncharacterized protein</fullName>
    </submittedName>
</protein>
<comment type="caution">
    <text evidence="2">The sequence shown here is derived from an EMBL/GenBank/DDBJ whole genome shotgun (WGS) entry which is preliminary data.</text>
</comment>
<accession>A0A4C1SDW5</accession>
<dbReference type="AlphaFoldDB" id="A0A4C1SDW5"/>
<evidence type="ECO:0000313" key="3">
    <source>
        <dbReference type="Proteomes" id="UP000299102"/>
    </source>
</evidence>
<feature type="compositionally biased region" description="Polar residues" evidence="1">
    <location>
        <begin position="1"/>
        <end position="13"/>
    </location>
</feature>
<organism evidence="2 3">
    <name type="scientific">Eumeta variegata</name>
    <name type="common">Bagworm moth</name>
    <name type="synonym">Eumeta japonica</name>
    <dbReference type="NCBI Taxonomy" id="151549"/>
    <lineage>
        <taxon>Eukaryota</taxon>
        <taxon>Metazoa</taxon>
        <taxon>Ecdysozoa</taxon>
        <taxon>Arthropoda</taxon>
        <taxon>Hexapoda</taxon>
        <taxon>Insecta</taxon>
        <taxon>Pterygota</taxon>
        <taxon>Neoptera</taxon>
        <taxon>Endopterygota</taxon>
        <taxon>Lepidoptera</taxon>
        <taxon>Glossata</taxon>
        <taxon>Ditrysia</taxon>
        <taxon>Tineoidea</taxon>
        <taxon>Psychidae</taxon>
        <taxon>Oiketicinae</taxon>
        <taxon>Eumeta</taxon>
    </lineage>
</organism>
<dbReference type="Proteomes" id="UP000299102">
    <property type="component" value="Unassembled WGS sequence"/>
</dbReference>
<dbReference type="EMBL" id="BGZK01000004">
    <property type="protein sequence ID" value="GBP00056.1"/>
    <property type="molecule type" value="Genomic_DNA"/>
</dbReference>
<keyword evidence="3" id="KW-1185">Reference proteome</keyword>
<feature type="region of interest" description="Disordered" evidence="1">
    <location>
        <begin position="1"/>
        <end position="35"/>
    </location>
</feature>
<gene>
    <name evidence="2" type="ORF">EVAR_74373_1</name>
</gene>
<name>A0A4C1SDW5_EUMVA</name>
<reference evidence="2 3" key="1">
    <citation type="journal article" date="2019" name="Commun. Biol.">
        <title>The bagworm genome reveals a unique fibroin gene that provides high tensile strength.</title>
        <authorList>
            <person name="Kono N."/>
            <person name="Nakamura H."/>
            <person name="Ohtoshi R."/>
            <person name="Tomita M."/>
            <person name="Numata K."/>
            <person name="Arakawa K."/>
        </authorList>
    </citation>
    <scope>NUCLEOTIDE SEQUENCE [LARGE SCALE GENOMIC DNA]</scope>
</reference>
<evidence type="ECO:0000256" key="1">
    <source>
        <dbReference type="SAM" id="MobiDB-lite"/>
    </source>
</evidence>